<dbReference type="InterPro" id="IPR011990">
    <property type="entry name" value="TPR-like_helical_dom_sf"/>
</dbReference>
<dbReference type="Gene3D" id="3.30.710.10">
    <property type="entry name" value="Potassium Channel Kv1.1, Chain A"/>
    <property type="match status" value="1"/>
</dbReference>
<evidence type="ECO:0000256" key="1">
    <source>
        <dbReference type="ARBA" id="ARBA00004906"/>
    </source>
</evidence>
<dbReference type="InterPro" id="IPR036770">
    <property type="entry name" value="Ankyrin_rpt-contain_sf"/>
</dbReference>
<reference evidence="2" key="1">
    <citation type="journal article" date="2021" name="Front. Plant Sci.">
        <title>Chromosome-Scale Genome Assembly for Chinese Sour Jujube and Insights Into Its Genome Evolution and Domestication Signature.</title>
        <authorList>
            <person name="Shen L.-Y."/>
            <person name="Luo H."/>
            <person name="Wang X.-L."/>
            <person name="Wang X.-M."/>
            <person name="Qiu X.-J."/>
            <person name="Liu H."/>
            <person name="Zhou S.-S."/>
            <person name="Jia K.-H."/>
            <person name="Nie S."/>
            <person name="Bao Y.-T."/>
            <person name="Zhang R.-G."/>
            <person name="Yun Q.-Z."/>
            <person name="Chai Y.-H."/>
            <person name="Lu J.-Y."/>
            <person name="Li Y."/>
            <person name="Zhao S.-W."/>
            <person name="Mao J.-F."/>
            <person name="Jia S.-G."/>
            <person name="Mao Y.-M."/>
        </authorList>
    </citation>
    <scope>NUCLEOTIDE SEQUENCE</scope>
    <source>
        <strain evidence="2">AT0</strain>
        <tissue evidence="2">Leaf</tissue>
    </source>
</reference>
<name>A0A978U7T4_ZIZJJ</name>
<dbReference type="Proteomes" id="UP000813462">
    <property type="component" value="Unassembled WGS sequence"/>
</dbReference>
<dbReference type="InterPro" id="IPR011333">
    <property type="entry name" value="SKP1/BTB/POZ_sf"/>
</dbReference>
<dbReference type="EMBL" id="JAEACU010000512">
    <property type="protein sequence ID" value="KAH7510498.1"/>
    <property type="molecule type" value="Genomic_DNA"/>
</dbReference>
<dbReference type="PANTHER" id="PTHR44203:SF2">
    <property type="entry name" value="ETO1-LIKE PROTEIN 1"/>
    <property type="match status" value="1"/>
</dbReference>
<dbReference type="GO" id="GO:0010105">
    <property type="term" value="P:negative regulation of ethylene-activated signaling pathway"/>
    <property type="evidence" value="ECO:0007669"/>
    <property type="project" value="InterPro"/>
</dbReference>
<evidence type="ECO:0000313" key="2">
    <source>
        <dbReference type="EMBL" id="KAH7510498.1"/>
    </source>
</evidence>
<gene>
    <name evidence="2" type="ORF">FEM48_ZijujUnG0124100</name>
</gene>
<dbReference type="SUPFAM" id="SSF48452">
    <property type="entry name" value="TPR-like"/>
    <property type="match status" value="1"/>
</dbReference>
<evidence type="ECO:0000313" key="3">
    <source>
        <dbReference type="Proteomes" id="UP000813462"/>
    </source>
</evidence>
<dbReference type="PANTHER" id="PTHR44203">
    <property type="entry name" value="ETO1-RELATED"/>
    <property type="match status" value="1"/>
</dbReference>
<dbReference type="Gene3D" id="1.25.40.20">
    <property type="entry name" value="Ankyrin repeat-containing domain"/>
    <property type="match status" value="1"/>
</dbReference>
<dbReference type="AlphaFoldDB" id="A0A978U7T4"/>
<dbReference type="InterPro" id="IPR044631">
    <property type="entry name" value="ETO1-like"/>
</dbReference>
<dbReference type="Gene3D" id="1.25.40.10">
    <property type="entry name" value="Tetratricopeptide repeat domain"/>
    <property type="match status" value="1"/>
</dbReference>
<comment type="pathway">
    <text evidence="1">Protein modification; protein ubiquitination.</text>
</comment>
<organism evidence="2 3">
    <name type="scientific">Ziziphus jujuba var. spinosa</name>
    <dbReference type="NCBI Taxonomy" id="714518"/>
    <lineage>
        <taxon>Eukaryota</taxon>
        <taxon>Viridiplantae</taxon>
        <taxon>Streptophyta</taxon>
        <taxon>Embryophyta</taxon>
        <taxon>Tracheophyta</taxon>
        <taxon>Spermatophyta</taxon>
        <taxon>Magnoliopsida</taxon>
        <taxon>eudicotyledons</taxon>
        <taxon>Gunneridae</taxon>
        <taxon>Pentapetalae</taxon>
        <taxon>rosids</taxon>
        <taxon>fabids</taxon>
        <taxon>Rosales</taxon>
        <taxon>Rhamnaceae</taxon>
        <taxon>Paliureae</taxon>
        <taxon>Ziziphus</taxon>
    </lineage>
</organism>
<protein>
    <submittedName>
        <fullName evidence="2">Uncharacterized protein</fullName>
    </submittedName>
</protein>
<accession>A0A978U7T4</accession>
<comment type="caution">
    <text evidence="2">The sequence shown here is derived from an EMBL/GenBank/DDBJ whole genome shotgun (WGS) entry which is preliminary data.</text>
</comment>
<sequence>MRAIDEFSKTGSLGDVFPNLLLEILVFANKFCCERLRDACDRKLASLVSSRDDAVELMEYAFEENCHVLAASCLQVFLNDLPDCLNDNRVVEIFRHADRQQRLIMVGPASYSLYCLLSEVAMNLDPQSDTTACFLEQLVGFAENDLQRIGFSSIGMCLARRGYIKGHKLWSYEKLSSVISTIAPLGLMYQERSLYREGDQRWEDLEKATELDPTLTYPYMYRAASLMLKENVQAALAEINRFFYFKVSRNLMSLVYQVKLSRAAMRSLQLARQHASSKHERLVYEGWILYDTGHCEEGLQKAEDSIKIKRSFEAFFLKAYALAESSQDASCSSTVVSLLEDALKCPSDRLREGQVWFSAILSRMSSSSFVIDESKNMENLFQVALKGKWGEVEKIDEKDPRSYKLKITRMGGTALHMAVAEEQDSVIKLVNEICKNDIGALKIMQRPLAEADPSLLGIRTKNKDIPLFIASLHAKMDVFLCLHSVIICFSSSSDRYNTRRLTDGETVLHVAIAREFFGMSYNVAIAREFFGMSYNFTFNSIISLSNNSLV</sequence>
<proteinExistence type="predicted"/>